<dbReference type="Proteomes" id="UP001066276">
    <property type="component" value="Chromosome 1_2"/>
</dbReference>
<dbReference type="EMBL" id="JANPWB010000002">
    <property type="protein sequence ID" value="KAJ1211720.1"/>
    <property type="molecule type" value="Genomic_DNA"/>
</dbReference>
<protein>
    <submittedName>
        <fullName evidence="1">Uncharacterized protein</fullName>
    </submittedName>
</protein>
<evidence type="ECO:0000313" key="2">
    <source>
        <dbReference type="Proteomes" id="UP001066276"/>
    </source>
</evidence>
<reference evidence="1" key="1">
    <citation type="journal article" date="2022" name="bioRxiv">
        <title>Sequencing and chromosome-scale assembly of the giantPleurodeles waltlgenome.</title>
        <authorList>
            <person name="Brown T."/>
            <person name="Elewa A."/>
            <person name="Iarovenko S."/>
            <person name="Subramanian E."/>
            <person name="Araus A.J."/>
            <person name="Petzold A."/>
            <person name="Susuki M."/>
            <person name="Suzuki K.-i.T."/>
            <person name="Hayashi T."/>
            <person name="Toyoda A."/>
            <person name="Oliveira C."/>
            <person name="Osipova E."/>
            <person name="Leigh N.D."/>
            <person name="Simon A."/>
            <person name="Yun M.H."/>
        </authorList>
    </citation>
    <scope>NUCLEOTIDE SEQUENCE</scope>
    <source>
        <strain evidence="1">20211129_DDA</strain>
        <tissue evidence="1">Liver</tissue>
    </source>
</reference>
<accession>A0AAV7WFU6</accession>
<comment type="caution">
    <text evidence="1">The sequence shown here is derived from an EMBL/GenBank/DDBJ whole genome shotgun (WGS) entry which is preliminary data.</text>
</comment>
<sequence>MADGNSCQLRDRHWLLVTHTRLMRAFMRKGKELVWLPIDVKEGEERADELVAEIYQAYVGAGTVKEWF</sequence>
<evidence type="ECO:0000313" key="1">
    <source>
        <dbReference type="EMBL" id="KAJ1211720.1"/>
    </source>
</evidence>
<organism evidence="1 2">
    <name type="scientific">Pleurodeles waltl</name>
    <name type="common">Iberian ribbed newt</name>
    <dbReference type="NCBI Taxonomy" id="8319"/>
    <lineage>
        <taxon>Eukaryota</taxon>
        <taxon>Metazoa</taxon>
        <taxon>Chordata</taxon>
        <taxon>Craniata</taxon>
        <taxon>Vertebrata</taxon>
        <taxon>Euteleostomi</taxon>
        <taxon>Amphibia</taxon>
        <taxon>Batrachia</taxon>
        <taxon>Caudata</taxon>
        <taxon>Salamandroidea</taxon>
        <taxon>Salamandridae</taxon>
        <taxon>Pleurodelinae</taxon>
        <taxon>Pleurodeles</taxon>
    </lineage>
</organism>
<proteinExistence type="predicted"/>
<keyword evidence="2" id="KW-1185">Reference proteome</keyword>
<dbReference type="AlphaFoldDB" id="A0AAV7WFU6"/>
<name>A0AAV7WFU6_PLEWA</name>
<gene>
    <name evidence="1" type="ORF">NDU88_007076</name>
</gene>